<dbReference type="SUPFAM" id="SSF54373">
    <property type="entry name" value="FAD-linked reductases, C-terminal domain"/>
    <property type="match status" value="1"/>
</dbReference>
<name>A0A1B9GSS3_9TREE</name>
<dbReference type="Proteomes" id="UP000092666">
    <property type="component" value="Unassembled WGS sequence"/>
</dbReference>
<feature type="region of interest" description="Disordered" evidence="3">
    <location>
        <begin position="380"/>
        <end position="418"/>
    </location>
</feature>
<dbReference type="GO" id="GO:0016192">
    <property type="term" value="P:vesicle-mediated transport"/>
    <property type="evidence" value="ECO:0007669"/>
    <property type="project" value="TreeGrafter"/>
</dbReference>
<dbReference type="STRING" id="1296120.A0A1B9GSS3"/>
<dbReference type="GO" id="GO:0005634">
    <property type="term" value="C:nucleus"/>
    <property type="evidence" value="ECO:0007669"/>
    <property type="project" value="TreeGrafter"/>
</dbReference>
<dbReference type="Gene3D" id="3.50.50.60">
    <property type="entry name" value="FAD/NAD(P)-binding domain"/>
    <property type="match status" value="2"/>
</dbReference>
<dbReference type="OrthoDB" id="9446342at2759"/>
<evidence type="ECO:0000256" key="1">
    <source>
        <dbReference type="ARBA" id="ARBA00005593"/>
    </source>
</evidence>
<dbReference type="InterPro" id="IPR017230">
    <property type="entry name" value="Mrs6"/>
</dbReference>
<sequence length="566" mass="60213">MSAQELESDHYDVIVIGTGLAESIAAASLAKAGKSILHLDPNEYYGGQQASLTLDELAIWAETQGQGEGAQSASSSSTGAYGITYSHASTSKLGPELERDKRRYALSLFSAVLPSRGKLIETLIASDVSKYVSFRLLDGVSIYETSLNTETGGEAGGIFRRVPGSKEEVFKDKSVGLLDKRRLMKFLLFAAGDFEQDDLLKGKEARPLLEFLQETFSIPAQLSQSIAYAISHCSGEKDETLAALVRTRRYLRSIGRYGPSAFLVGQYGGAGEVAQGFCRACAVFGGTYVLGPSALPSSIEQTSDGLSLQVPCHPRPVHAAHLISAPNHLPPDFVSLPLAPSSAVPESPSRSVQEESSASTSTAAHCVAITAIVPEALRRAGSQTGSGATAQDETGGESTETTAAKAEGEANDDTSIIVFPPVDGRPLVRCYINGEGSGSCPPGQYIIYLSATITPESNVKDVDPAEILRPYLSKITSRPIYEAYYLSHRPSTPPSASPSAASALPEKVIVLSPYGGDNLLTEGLDYEAEQGESAFHRVVRQMGEEIGGKQFFEKEVSEEEELGLDE</sequence>
<dbReference type="GO" id="GO:0007264">
    <property type="term" value="P:small GTPase-mediated signal transduction"/>
    <property type="evidence" value="ECO:0007669"/>
    <property type="project" value="UniProtKB-UniRule"/>
</dbReference>
<feature type="compositionally biased region" description="Low complexity" evidence="3">
    <location>
        <begin position="396"/>
        <end position="405"/>
    </location>
</feature>
<proteinExistence type="inferred from homology"/>
<reference evidence="5" key="2">
    <citation type="submission" date="2013-12" db="EMBL/GenBank/DDBJ databases">
        <title>Evolution of pathogenesis and genome organization in the Tremellales.</title>
        <authorList>
            <person name="Cuomo C."/>
            <person name="Litvintseva A."/>
            <person name="Heitman J."/>
            <person name="Chen Y."/>
            <person name="Sun S."/>
            <person name="Springer D."/>
            <person name="Dromer F."/>
            <person name="Young S."/>
            <person name="Zeng Q."/>
            <person name="Chapman S."/>
            <person name="Gujja S."/>
            <person name="Saif S."/>
            <person name="Birren B."/>
        </authorList>
    </citation>
    <scope>NUCLEOTIDE SEQUENCE [LARGE SCALE GENOMIC DNA]</scope>
    <source>
        <strain evidence="5">BCC8398</strain>
    </source>
</reference>
<comment type="similarity">
    <text evidence="1 2">Belongs to the Rab GDI family.</text>
</comment>
<organism evidence="4 5">
    <name type="scientific">Kwoniella heveanensis BCC8398</name>
    <dbReference type="NCBI Taxonomy" id="1296120"/>
    <lineage>
        <taxon>Eukaryota</taxon>
        <taxon>Fungi</taxon>
        <taxon>Dikarya</taxon>
        <taxon>Basidiomycota</taxon>
        <taxon>Agaricomycotina</taxon>
        <taxon>Tremellomycetes</taxon>
        <taxon>Tremellales</taxon>
        <taxon>Cryptococcaceae</taxon>
        <taxon>Kwoniella</taxon>
    </lineage>
</organism>
<dbReference type="PIRSF" id="PIRSF037514">
    <property type="entry name" value="Rab_ger_ger_transf_A_fun"/>
    <property type="match status" value="1"/>
</dbReference>
<dbReference type="PANTHER" id="PTHR11787:SF4">
    <property type="entry name" value="CHM, RAB ESCORT PROTEIN 1"/>
    <property type="match status" value="1"/>
</dbReference>
<dbReference type="Gene3D" id="3.30.519.10">
    <property type="entry name" value="Guanine Nucleotide Dissociation Inhibitor, domain 2"/>
    <property type="match status" value="1"/>
</dbReference>
<feature type="compositionally biased region" description="Low complexity" evidence="3">
    <location>
        <begin position="344"/>
        <end position="359"/>
    </location>
</feature>
<evidence type="ECO:0000313" key="5">
    <source>
        <dbReference type="Proteomes" id="UP000092666"/>
    </source>
</evidence>
<evidence type="ECO:0000256" key="3">
    <source>
        <dbReference type="SAM" id="MobiDB-lite"/>
    </source>
</evidence>
<evidence type="ECO:0000256" key="2">
    <source>
        <dbReference type="PIRNR" id="PIRNR037514"/>
    </source>
</evidence>
<dbReference type="GO" id="GO:0005968">
    <property type="term" value="C:Rab-protein geranylgeranyltransferase complex"/>
    <property type="evidence" value="ECO:0007669"/>
    <property type="project" value="TreeGrafter"/>
</dbReference>
<dbReference type="Pfam" id="PF00996">
    <property type="entry name" value="GDI"/>
    <property type="match status" value="2"/>
</dbReference>
<dbReference type="InterPro" id="IPR018203">
    <property type="entry name" value="GDP_dissociation_inhibitor"/>
</dbReference>
<dbReference type="AlphaFoldDB" id="A0A1B9GSS3"/>
<reference evidence="4 5" key="1">
    <citation type="submission" date="2013-07" db="EMBL/GenBank/DDBJ databases">
        <title>The Genome Sequence of Cryptococcus heveanensis BCC8398.</title>
        <authorList>
            <consortium name="The Broad Institute Genome Sequencing Platform"/>
            <person name="Cuomo C."/>
            <person name="Litvintseva A."/>
            <person name="Chen Y."/>
            <person name="Heitman J."/>
            <person name="Sun S."/>
            <person name="Springer D."/>
            <person name="Dromer F."/>
            <person name="Young S.K."/>
            <person name="Zeng Q."/>
            <person name="Gargeya S."/>
            <person name="Fitzgerald M."/>
            <person name="Abouelleil A."/>
            <person name="Alvarado L."/>
            <person name="Berlin A.M."/>
            <person name="Chapman S.B."/>
            <person name="Dewar J."/>
            <person name="Goldberg J."/>
            <person name="Griggs A."/>
            <person name="Gujja S."/>
            <person name="Hansen M."/>
            <person name="Howarth C."/>
            <person name="Imamovic A."/>
            <person name="Larimer J."/>
            <person name="McCowan C."/>
            <person name="Murphy C."/>
            <person name="Pearson M."/>
            <person name="Priest M."/>
            <person name="Roberts A."/>
            <person name="Saif S."/>
            <person name="Shea T."/>
            <person name="Sykes S."/>
            <person name="Wortman J."/>
            <person name="Nusbaum C."/>
            <person name="Birren B."/>
        </authorList>
    </citation>
    <scope>NUCLEOTIDE SEQUENCE [LARGE SCALE GENOMIC DNA]</scope>
    <source>
        <strain evidence="4 5">BCC8398</strain>
    </source>
</reference>
<dbReference type="InterPro" id="IPR036188">
    <property type="entry name" value="FAD/NAD-bd_sf"/>
</dbReference>
<dbReference type="PANTHER" id="PTHR11787">
    <property type="entry name" value="RAB GDP-DISSOCIATION INHIBITOR"/>
    <property type="match status" value="1"/>
</dbReference>
<dbReference type="PRINTS" id="PR00891">
    <property type="entry name" value="RABGDIREP"/>
</dbReference>
<feature type="compositionally biased region" description="Polar residues" evidence="3">
    <location>
        <begin position="381"/>
        <end position="392"/>
    </location>
</feature>
<protein>
    <recommendedName>
        <fullName evidence="2">Rab proteins geranylgeranyltransferase</fullName>
    </recommendedName>
</protein>
<dbReference type="GO" id="GO:0005829">
    <property type="term" value="C:cytosol"/>
    <property type="evidence" value="ECO:0007669"/>
    <property type="project" value="TreeGrafter"/>
</dbReference>
<feature type="region of interest" description="Disordered" evidence="3">
    <location>
        <begin position="340"/>
        <end position="359"/>
    </location>
</feature>
<gene>
    <name evidence="4" type="ORF">I316_04070</name>
</gene>
<accession>A0A1B9GSS3</accession>
<dbReference type="EMBL" id="KI669501">
    <property type="protein sequence ID" value="OCF34122.1"/>
    <property type="molecule type" value="Genomic_DNA"/>
</dbReference>
<dbReference type="GO" id="GO:0005092">
    <property type="term" value="F:GDP-dissociation inhibitor activity"/>
    <property type="evidence" value="ECO:0007669"/>
    <property type="project" value="UniProtKB-UniRule"/>
</dbReference>
<dbReference type="SUPFAM" id="SSF51905">
    <property type="entry name" value="FAD/NAD(P)-binding domain"/>
    <property type="match status" value="1"/>
</dbReference>
<keyword evidence="5" id="KW-1185">Reference proteome</keyword>
<evidence type="ECO:0000313" key="4">
    <source>
        <dbReference type="EMBL" id="OCF34122.1"/>
    </source>
</evidence>